<evidence type="ECO:0000256" key="1">
    <source>
        <dbReference type="SAM" id="MobiDB-lite"/>
    </source>
</evidence>
<name>A0A6J4NR74_9ACTN</name>
<gene>
    <name evidence="3" type="ORF">AVDCRST_MAG47-2965</name>
</gene>
<dbReference type="AlphaFoldDB" id="A0A6J4NR74"/>
<organism evidence="3">
    <name type="scientific">uncultured Nocardioidaceae bacterium</name>
    <dbReference type="NCBI Taxonomy" id="253824"/>
    <lineage>
        <taxon>Bacteria</taxon>
        <taxon>Bacillati</taxon>
        <taxon>Actinomycetota</taxon>
        <taxon>Actinomycetes</taxon>
        <taxon>Propionibacteriales</taxon>
        <taxon>Nocardioidaceae</taxon>
        <taxon>environmental samples</taxon>
    </lineage>
</organism>
<feature type="compositionally biased region" description="Basic and acidic residues" evidence="1">
    <location>
        <begin position="187"/>
        <end position="197"/>
    </location>
</feature>
<evidence type="ECO:0000313" key="3">
    <source>
        <dbReference type="EMBL" id="CAA9393458.1"/>
    </source>
</evidence>
<proteinExistence type="predicted"/>
<protein>
    <recommendedName>
        <fullName evidence="2">Pvc16 N-terminal domain-containing protein</fullName>
    </recommendedName>
</protein>
<accession>A0A6J4NR74</accession>
<feature type="domain" description="Pvc16 N-terminal" evidence="2">
    <location>
        <begin position="4"/>
        <end position="181"/>
    </location>
</feature>
<dbReference type="InterPro" id="IPR025351">
    <property type="entry name" value="Pvc16_N"/>
</dbReference>
<reference evidence="3" key="1">
    <citation type="submission" date="2020-02" db="EMBL/GenBank/DDBJ databases">
        <authorList>
            <person name="Meier V. D."/>
        </authorList>
    </citation>
    <scope>NUCLEOTIDE SEQUENCE</scope>
    <source>
        <strain evidence="3">AVDCRST_MAG47</strain>
    </source>
</reference>
<feature type="region of interest" description="Disordered" evidence="1">
    <location>
        <begin position="178"/>
        <end position="225"/>
    </location>
</feature>
<evidence type="ECO:0000259" key="2">
    <source>
        <dbReference type="Pfam" id="PF14065"/>
    </source>
</evidence>
<dbReference type="EMBL" id="CADCUK010000195">
    <property type="protein sequence ID" value="CAA9393458.1"/>
    <property type="molecule type" value="Genomic_DNA"/>
</dbReference>
<sequence>MITEVDDVMRELVRTRAGVSPDVEVVFDAPTKDWAARRNTPTVNMYLYDIREDLRRRERGWSEQRGPDGVVVSRRPAPRFFKLSYLVTAWTQRPEDEHRLLDSLLRCFLSFDAVPRDMVVGNLAETGLDVPVTVGLPPPEDRGFADVWSALGGELKPSIDVVVTSPIDTGVVYEVGPPVTEGPAVDLSDRVDGGTDVRRRKHVPPPRNEHRTEATTPTPRRRRRT</sequence>
<dbReference type="Pfam" id="PF14065">
    <property type="entry name" value="Pvc16_N"/>
    <property type="match status" value="1"/>
</dbReference>